<dbReference type="Proteomes" id="UP000825935">
    <property type="component" value="Chromosome 25"/>
</dbReference>
<dbReference type="InterPro" id="IPR011992">
    <property type="entry name" value="EF-hand-dom_pair"/>
</dbReference>
<dbReference type="InterPro" id="IPR018247">
    <property type="entry name" value="EF_Hand_1_Ca_BS"/>
</dbReference>
<gene>
    <name evidence="3" type="ORF">KP509_25G012600</name>
</gene>
<keyword evidence="1" id="KW-0106">Calcium</keyword>
<protein>
    <recommendedName>
        <fullName evidence="2">EF-hand domain-containing protein</fullName>
    </recommendedName>
</protein>
<evidence type="ECO:0000313" key="4">
    <source>
        <dbReference type="Proteomes" id="UP000825935"/>
    </source>
</evidence>
<dbReference type="PROSITE" id="PS50222">
    <property type="entry name" value="EF_HAND_2"/>
    <property type="match status" value="1"/>
</dbReference>
<dbReference type="InterPro" id="IPR002048">
    <property type="entry name" value="EF_hand_dom"/>
</dbReference>
<name>A0A8T2RQJ5_CERRI</name>
<dbReference type="EMBL" id="CM035430">
    <property type="protein sequence ID" value="KAH7297788.1"/>
    <property type="molecule type" value="Genomic_DNA"/>
</dbReference>
<dbReference type="GO" id="GO:0005509">
    <property type="term" value="F:calcium ion binding"/>
    <property type="evidence" value="ECO:0007669"/>
    <property type="project" value="InterPro"/>
</dbReference>
<dbReference type="OrthoDB" id="956291at2759"/>
<dbReference type="Gene3D" id="1.10.238.10">
    <property type="entry name" value="EF-hand"/>
    <property type="match status" value="1"/>
</dbReference>
<keyword evidence="4" id="KW-1185">Reference proteome</keyword>
<dbReference type="PROSITE" id="PS00018">
    <property type="entry name" value="EF_HAND_1"/>
    <property type="match status" value="1"/>
</dbReference>
<evidence type="ECO:0000259" key="2">
    <source>
        <dbReference type="PROSITE" id="PS50222"/>
    </source>
</evidence>
<dbReference type="SUPFAM" id="SSF47473">
    <property type="entry name" value="EF-hand"/>
    <property type="match status" value="1"/>
</dbReference>
<evidence type="ECO:0000256" key="1">
    <source>
        <dbReference type="ARBA" id="ARBA00022837"/>
    </source>
</evidence>
<feature type="domain" description="EF-hand" evidence="2">
    <location>
        <begin position="22"/>
        <end position="57"/>
    </location>
</feature>
<comment type="caution">
    <text evidence="3">The sequence shown here is derived from an EMBL/GenBank/DDBJ whole genome shotgun (WGS) entry which is preliminary data.</text>
</comment>
<dbReference type="OMA" id="CHACYAS"/>
<dbReference type="AlphaFoldDB" id="A0A8T2RQJ5"/>
<evidence type="ECO:0000313" key="3">
    <source>
        <dbReference type="EMBL" id="KAH7297788.1"/>
    </source>
</evidence>
<organism evidence="3 4">
    <name type="scientific">Ceratopteris richardii</name>
    <name type="common">Triangle waterfern</name>
    <dbReference type="NCBI Taxonomy" id="49495"/>
    <lineage>
        <taxon>Eukaryota</taxon>
        <taxon>Viridiplantae</taxon>
        <taxon>Streptophyta</taxon>
        <taxon>Embryophyta</taxon>
        <taxon>Tracheophyta</taxon>
        <taxon>Polypodiopsida</taxon>
        <taxon>Polypodiidae</taxon>
        <taxon>Polypodiales</taxon>
        <taxon>Pteridineae</taxon>
        <taxon>Pteridaceae</taxon>
        <taxon>Parkerioideae</taxon>
        <taxon>Ceratopteris</taxon>
    </lineage>
</organism>
<reference evidence="3" key="1">
    <citation type="submission" date="2021-08" db="EMBL/GenBank/DDBJ databases">
        <title>WGS assembly of Ceratopteris richardii.</title>
        <authorList>
            <person name="Marchant D.B."/>
            <person name="Chen G."/>
            <person name="Jenkins J."/>
            <person name="Shu S."/>
            <person name="Leebens-Mack J."/>
            <person name="Grimwood J."/>
            <person name="Schmutz J."/>
            <person name="Soltis P."/>
            <person name="Soltis D."/>
            <person name="Chen Z.-H."/>
        </authorList>
    </citation>
    <scope>NUCLEOTIDE SEQUENCE</scope>
    <source>
        <strain evidence="3">Whitten #5841</strain>
        <tissue evidence="3">Leaf</tissue>
    </source>
</reference>
<accession>A0A8T2RQJ5</accession>
<proteinExistence type="predicted"/>
<sequence length="290" mass="33335">MALTCKQLRMVAELRHGKLPEPVKSKASEFFEFLDVDKDGKVTLQELLASTLTEKFSQHFLENLFYSLDDEEKGYLNFTQCLAVNYMCMYSTRVCGGCDYNIPHGLGYTCFRCLKDGASGTDAKAFSVCLDCYSSRNYRHAHHAMHLLHDFMLLETLLNKWPSASAQEETEPAPIKEVQQTMKQCIICGDHHESTVRGFTCDVHMARMRNSIEFVCEWCFSYLCYRCGNLYRDSTTRAEPGKWLQRFVCPACHQKNSTTDRYESSLQAYETKHKIHDADVIGCHKSKTRS</sequence>